<accession>A0A6G0T2T7</accession>
<keyword evidence="2" id="KW-1185">Reference proteome</keyword>
<evidence type="ECO:0008006" key="3">
    <source>
        <dbReference type="Google" id="ProtNLM"/>
    </source>
</evidence>
<protein>
    <recommendedName>
        <fullName evidence="3">HAT C-terminal dimerisation domain-containing protein</fullName>
    </recommendedName>
</protein>
<sequence>MPKRKCVFTDKLKEEYKFLKQCQNSNDRVRCSTCNSEFSVEHRERYDIENHIQSNRHKKANQAVSTCATKEATFAYHTSIHGLSFRTSDCTAKLIKKIFQPKYSGARTKTEAIIVNVISPYIFNELLKDLKNYSIDSKVVCLYADNTNTTFGGVKSNCQGNVFRKLQKSLSRPILGIGCAAHTLHNTVQTARGALSIDVEYTVRVTALKEFCEFANIEYKRVLSHGNTRFLTLLSAIERILFLFDALRLKVFVHGTVQMFQISILKLESDEATEIYEELVIKLEEQKANNFIPFAAKQLFAKLKDDNTIDADKEKLFRKNMEANKFKWLTLQNDPIWEEMGASAIIVVSIVTNFIYVDQLFDERSSLVQVLRHLKPNWASQPKELTPKMHEKWTEIFDAFFRNNVSFLNIFKIIEFVRCLPGTSAPAKRIFSMMGSSIWSSERGKLSITVLKQLLNIKSNSDLSCLQFHNKIKIDKCFLKKINASQKYEKKNDDEEYCESGSSTN</sequence>
<organism evidence="1 2">
    <name type="scientific">Aphis glycines</name>
    <name type="common">Soybean aphid</name>
    <dbReference type="NCBI Taxonomy" id="307491"/>
    <lineage>
        <taxon>Eukaryota</taxon>
        <taxon>Metazoa</taxon>
        <taxon>Ecdysozoa</taxon>
        <taxon>Arthropoda</taxon>
        <taxon>Hexapoda</taxon>
        <taxon>Insecta</taxon>
        <taxon>Pterygota</taxon>
        <taxon>Neoptera</taxon>
        <taxon>Paraneoptera</taxon>
        <taxon>Hemiptera</taxon>
        <taxon>Sternorrhyncha</taxon>
        <taxon>Aphidomorpha</taxon>
        <taxon>Aphidoidea</taxon>
        <taxon>Aphididae</taxon>
        <taxon>Aphidini</taxon>
        <taxon>Aphis</taxon>
        <taxon>Aphis</taxon>
    </lineage>
</organism>
<dbReference type="EMBL" id="VYZN01000065">
    <property type="protein sequence ID" value="KAE9524960.1"/>
    <property type="molecule type" value="Genomic_DNA"/>
</dbReference>
<dbReference type="AlphaFoldDB" id="A0A6G0T2T7"/>
<dbReference type="PANTHER" id="PTHR37162">
    <property type="entry name" value="HAT FAMILY DIMERISATION DOMAINCONTAINING PROTEIN-RELATED"/>
    <property type="match status" value="1"/>
</dbReference>
<evidence type="ECO:0000313" key="1">
    <source>
        <dbReference type="EMBL" id="KAE9524960.1"/>
    </source>
</evidence>
<gene>
    <name evidence="1" type="ORF">AGLY_015010</name>
</gene>
<dbReference type="SUPFAM" id="SSF53098">
    <property type="entry name" value="Ribonuclease H-like"/>
    <property type="match status" value="1"/>
</dbReference>
<dbReference type="Proteomes" id="UP000475862">
    <property type="component" value="Unassembled WGS sequence"/>
</dbReference>
<evidence type="ECO:0000313" key="2">
    <source>
        <dbReference type="Proteomes" id="UP000475862"/>
    </source>
</evidence>
<proteinExistence type="predicted"/>
<name>A0A6G0T2T7_APHGL</name>
<dbReference type="InterPro" id="IPR012337">
    <property type="entry name" value="RNaseH-like_sf"/>
</dbReference>
<dbReference type="PANTHER" id="PTHR37162:SF10">
    <property type="entry name" value="DUF4371 DOMAIN-CONTAINING PROTEIN"/>
    <property type="match status" value="1"/>
</dbReference>
<comment type="caution">
    <text evidence="1">The sequence shown here is derived from an EMBL/GenBank/DDBJ whole genome shotgun (WGS) entry which is preliminary data.</text>
</comment>
<dbReference type="OrthoDB" id="8065135at2759"/>
<reference evidence="1 2" key="1">
    <citation type="submission" date="2019-08" db="EMBL/GenBank/DDBJ databases">
        <title>The genome of the soybean aphid Biotype 1, its phylome, world population structure and adaptation to the North American continent.</title>
        <authorList>
            <person name="Giordano R."/>
            <person name="Donthu R.K."/>
            <person name="Hernandez A.G."/>
            <person name="Wright C.L."/>
            <person name="Zimin A.V."/>
        </authorList>
    </citation>
    <scope>NUCLEOTIDE SEQUENCE [LARGE SCALE GENOMIC DNA]</scope>
    <source>
        <tissue evidence="1">Whole aphids</tissue>
    </source>
</reference>